<dbReference type="Pfam" id="PF03941">
    <property type="entry name" value="INCENP_ARK-bind"/>
    <property type="match status" value="1"/>
</dbReference>
<dbReference type="Proteomes" id="UP000238274">
    <property type="component" value="Unassembled WGS sequence"/>
</dbReference>
<feature type="region of interest" description="Disordered" evidence="8">
    <location>
        <begin position="796"/>
        <end position="862"/>
    </location>
</feature>
<sequence length="1535" mass="168610">MEKQEVAAIPEDIRLKTSYYAHEIRNQVSSLYQEQHRWLEDHLSEIKHTLTKPNENKNKAGTRAVMAGIIKTPSRKRTKKKISKPDLQPLAELKRSNLNINNQQIQDIIHQQLEKEKKEIELRLQKELSSLEDHQYQSPVKKTAGSSTLISADQSKPTPLAFWNPAESILPSQINLSSSLSAPIKINDDNIFSLATSSNKRTEDFNQSLIPFPQQDDTELEDAEPSHESATDPSDVFAAAGHELSAIQEGEEEDDHHSAEPLPSIPKSFLSAKSAPEVSASPKQPSNPQPVTSVSVSPPLAEPPSPPPQSKSVATPTTSTPPPKPQSPPSSHHNTTRTEHFQARVEETQPPAFSSDSLSAPDTNSVDAIGFDSDPITHHVPNSVKAQVVNVMPSDMSQATLSNLVQMPTSDGHTIQAPLDLRPTNSTAPSTASNVSSGAVNKSLTPEHVAIDTLEEPRVLPSNPEQGQGNVGRPTSSLSTATSMVKQEPEEPTHHPQPQEAPRSSVPIQQPHVDTVVEVPLSDNPSNLRNNLFASIGPSSHPDKLAEHQTRTPGAPISSNLFTPGNPRAAIIQSPHSQWSTKPSGALWTQHKPHKTPGALSNLGPAGPGEWTKAGFTGSPFEDLSKPINLLSNLQSTTAQQNLISDTPFPQPPSSAIDSQHPRRSGLKRTSTDAGFSHTTEAHDAKMSRSHTPGMMHFRPSATGTTSKKGMEDLKSRLSKIQRESAMHERVHHHLLGPSADAPLIVNPRTSLVTQTSAPSFSKALPLAVSTTTKGNTPELRNNPQTFYRDFSAPIDLSSSSKMQPTHPPSTEPINLQSRGTTFEPLTTSSSKPSDENLRSDSRNSQSIEPQTEKKRASSSSSFGNLIALEEPKSQPMSTKVPLTSVAQVTGLSSPAEITSLLPTTKVDSKHLAFLRGDINTHQSSSPHPSTSTVLDKAVDHQHVPETIDQGYHSVDSEHNEPEQQAQEGSDDDAGEEDQQEEEQQQQEEDCQSVVSSKLSETIEIDHEHDDSQVLSSEDHHHHVQEKEGSEERDDQEGSLPDENTFDDPSVEIVSSKAQRVFNNNHHSDHEQDSRDRQILNQMENVRKESELTRTPLNNNNKNVASSPASTGFMGVFKAGAALASSWTNNNNNKNTNNKSERPELKSLQLAAVAAKKEQDERDRKAALKEERRLLAVEKKQAEEKIKNENERKARLAEVEKKKVERDEASKVRSTFKVKVATNHPAPASRQPSMTGDLAKKRKIDNNESNSNTNNRTIEAKKTKPPTPIESQGKIPTSAQKVAHTGSYLPTRTAPVAPGSAMKPSGSKSTHLQSTSNLKTNPPGSSSKLTNPPSRPVSQLSQYTGGLPKSTTGTSSSSSHQQHNNQSSSTTNHSSMIKGKIREEKQMKVSVVIPSDKNRKEKEKQKEKEVEVELEKEKQEEYIELPDIDSEYSDDDQSEHERKESKLPDWAQSPALREALNNQRKVNPDDVFGGIIPPPRMDEIFRGRQSKFRHRTSSANWTGTDQLTAIEEAEYAKRMGYHNQKKRSIRDEKVL</sequence>
<keyword evidence="7" id="KW-0539">Nucleus</keyword>
<feature type="region of interest" description="Disordered" evidence="8">
    <location>
        <begin position="204"/>
        <end position="374"/>
    </location>
</feature>
<feature type="compositionally biased region" description="Polar residues" evidence="8">
    <location>
        <begin position="1056"/>
        <end position="1065"/>
    </location>
</feature>
<evidence type="ECO:0000256" key="8">
    <source>
        <dbReference type="SAM" id="MobiDB-lite"/>
    </source>
</evidence>
<dbReference type="Gene3D" id="6.10.250.2990">
    <property type="match status" value="1"/>
</dbReference>
<feature type="region of interest" description="Disordered" evidence="8">
    <location>
        <begin position="458"/>
        <end position="506"/>
    </location>
</feature>
<dbReference type="EMBL" id="PKSM01000035">
    <property type="protein sequence ID" value="POW20319.1"/>
    <property type="molecule type" value="Genomic_DNA"/>
</dbReference>
<dbReference type="VEuPathDB" id="FungiDB:PSHT_03678"/>
<comment type="similarity">
    <text evidence="3">Belongs to the INCENP family.</text>
</comment>
<evidence type="ECO:0000256" key="3">
    <source>
        <dbReference type="ARBA" id="ARBA00010042"/>
    </source>
</evidence>
<protein>
    <recommendedName>
        <fullName evidence="9">Inner centromere protein ARK-binding domain-containing protein</fullName>
    </recommendedName>
</protein>
<feature type="compositionally biased region" description="Polar residues" evidence="8">
    <location>
        <begin position="423"/>
        <end position="444"/>
    </location>
</feature>
<keyword evidence="4" id="KW-0963">Cytoplasm</keyword>
<evidence type="ECO:0000256" key="4">
    <source>
        <dbReference type="ARBA" id="ARBA00022490"/>
    </source>
</evidence>
<evidence type="ECO:0000313" key="11">
    <source>
        <dbReference type="Proteomes" id="UP000238274"/>
    </source>
</evidence>
<feature type="region of interest" description="Disordered" evidence="8">
    <location>
        <begin position="1126"/>
        <end position="1145"/>
    </location>
</feature>
<feature type="compositionally biased region" description="Basic and acidic residues" evidence="8">
    <location>
        <begin position="1004"/>
        <end position="1030"/>
    </location>
</feature>
<feature type="compositionally biased region" description="Polar residues" evidence="8">
    <location>
        <begin position="351"/>
        <end position="366"/>
    </location>
</feature>
<dbReference type="PANTHER" id="PTHR13142:SF1">
    <property type="entry name" value="INNER CENTROMERE PROTEIN"/>
    <property type="match status" value="1"/>
</dbReference>
<evidence type="ECO:0000259" key="9">
    <source>
        <dbReference type="Pfam" id="PF03941"/>
    </source>
</evidence>
<feature type="region of interest" description="Disordered" evidence="8">
    <location>
        <begin position="643"/>
        <end position="710"/>
    </location>
</feature>
<feature type="compositionally biased region" description="Polar residues" evidence="8">
    <location>
        <begin position="668"/>
        <end position="679"/>
    </location>
</feature>
<comment type="caution">
    <text evidence="10">The sequence shown here is derived from an EMBL/GenBank/DDBJ whole genome shotgun (WGS) entry which is preliminary data.</text>
</comment>
<keyword evidence="5" id="KW-0159">Chromosome partition</keyword>
<evidence type="ECO:0000256" key="5">
    <source>
        <dbReference type="ARBA" id="ARBA00022829"/>
    </source>
</evidence>
<dbReference type="VEuPathDB" id="FungiDB:PSTT_12760"/>
<reference evidence="11" key="2">
    <citation type="journal article" date="2018" name="BMC Genomics">
        <title>Genomic insights into host adaptation between the wheat stripe rust pathogen (Puccinia striiformis f. sp. tritici) and the barley stripe rust pathogen (Puccinia striiformis f. sp. hordei).</title>
        <authorList>
            <person name="Xia C."/>
            <person name="Wang M."/>
            <person name="Yin C."/>
            <person name="Cornejo O.E."/>
            <person name="Hulbert S.H."/>
            <person name="Chen X."/>
        </authorList>
    </citation>
    <scope>NUCLEOTIDE SEQUENCE [LARGE SCALE GENOMIC DNA]</scope>
    <source>
        <strain evidence="11">93TX-2</strain>
    </source>
</reference>
<feature type="compositionally biased region" description="Polar residues" evidence="8">
    <location>
        <begin position="812"/>
        <end position="832"/>
    </location>
</feature>
<feature type="compositionally biased region" description="Polar residues" evidence="8">
    <location>
        <begin position="1093"/>
        <end position="1110"/>
    </location>
</feature>
<name>A0A2S4WF01_9BASI</name>
<evidence type="ECO:0000256" key="1">
    <source>
        <dbReference type="ARBA" id="ARBA00004123"/>
    </source>
</evidence>
<feature type="compositionally biased region" description="Basic and acidic residues" evidence="8">
    <location>
        <begin position="833"/>
        <end position="842"/>
    </location>
</feature>
<feature type="region of interest" description="Disordered" evidence="8">
    <location>
        <begin position="952"/>
        <end position="1111"/>
    </location>
</feature>
<feature type="region of interest" description="Disordered" evidence="8">
    <location>
        <begin position="577"/>
        <end position="618"/>
    </location>
</feature>
<feature type="compositionally biased region" description="Basic and acidic residues" evidence="8">
    <location>
        <begin position="1199"/>
        <end position="1211"/>
    </location>
</feature>
<feature type="compositionally biased region" description="Acidic residues" evidence="8">
    <location>
        <begin position="1422"/>
        <end position="1438"/>
    </location>
</feature>
<comment type="subcellular location">
    <subcellularLocation>
        <location evidence="2">Cytoplasm</location>
        <location evidence="2">Cytoskeleton</location>
        <location evidence="2">Spindle</location>
    </subcellularLocation>
    <subcellularLocation>
        <location evidence="1">Nucleus</location>
    </subcellularLocation>
</comment>
<dbReference type="GO" id="GO:0005819">
    <property type="term" value="C:spindle"/>
    <property type="evidence" value="ECO:0007669"/>
    <property type="project" value="UniProtKB-SubCell"/>
</dbReference>
<evidence type="ECO:0000256" key="6">
    <source>
        <dbReference type="ARBA" id="ARBA00023212"/>
    </source>
</evidence>
<feature type="compositionally biased region" description="Basic and acidic residues" evidence="8">
    <location>
        <begin position="1066"/>
        <end position="1078"/>
    </location>
</feature>
<dbReference type="GO" id="GO:0007059">
    <property type="term" value="P:chromosome segregation"/>
    <property type="evidence" value="ECO:0007669"/>
    <property type="project" value="UniProtKB-KW"/>
</dbReference>
<feature type="compositionally biased region" description="Low complexity" evidence="8">
    <location>
        <begin position="1128"/>
        <end position="1138"/>
    </location>
</feature>
<feature type="region of interest" description="Disordered" evidence="8">
    <location>
        <begin position="1199"/>
        <end position="1480"/>
    </location>
</feature>
<feature type="compositionally biased region" description="Polar residues" evidence="8">
    <location>
        <begin position="1306"/>
        <end position="1344"/>
    </location>
</feature>
<dbReference type="GO" id="GO:0005634">
    <property type="term" value="C:nucleus"/>
    <property type="evidence" value="ECO:0007669"/>
    <property type="project" value="UniProtKB-SubCell"/>
</dbReference>
<accession>A0A2S4WF01</accession>
<evidence type="ECO:0000256" key="7">
    <source>
        <dbReference type="ARBA" id="ARBA00023242"/>
    </source>
</evidence>
<feature type="compositionally biased region" description="Pro residues" evidence="8">
    <location>
        <begin position="319"/>
        <end position="328"/>
    </location>
</feature>
<dbReference type="InterPro" id="IPR005635">
    <property type="entry name" value="Inner_centromere_prot_ARK-bd"/>
</dbReference>
<evidence type="ECO:0000256" key="2">
    <source>
        <dbReference type="ARBA" id="ARBA00004186"/>
    </source>
</evidence>
<evidence type="ECO:0000313" key="10">
    <source>
        <dbReference type="EMBL" id="POW20319.1"/>
    </source>
</evidence>
<dbReference type="PANTHER" id="PTHR13142">
    <property type="entry name" value="INNER CENTROMERE PROTEIN"/>
    <property type="match status" value="1"/>
</dbReference>
<feature type="compositionally biased region" description="Polar residues" evidence="8">
    <location>
        <begin position="463"/>
        <end position="485"/>
    </location>
</feature>
<organism evidence="10 11">
    <name type="scientific">Puccinia striiformis</name>
    <dbReference type="NCBI Taxonomy" id="27350"/>
    <lineage>
        <taxon>Eukaryota</taxon>
        <taxon>Fungi</taxon>
        <taxon>Dikarya</taxon>
        <taxon>Basidiomycota</taxon>
        <taxon>Pucciniomycotina</taxon>
        <taxon>Pucciniomycetes</taxon>
        <taxon>Pucciniales</taxon>
        <taxon>Pucciniaceae</taxon>
        <taxon>Puccinia</taxon>
    </lineage>
</organism>
<feature type="compositionally biased region" description="Acidic residues" evidence="8">
    <location>
        <begin position="969"/>
        <end position="991"/>
    </location>
</feature>
<feature type="compositionally biased region" description="Basic and acidic residues" evidence="8">
    <location>
        <begin position="1396"/>
        <end position="1421"/>
    </location>
</feature>
<feature type="compositionally biased region" description="Low complexity" evidence="8">
    <location>
        <begin position="289"/>
        <end position="299"/>
    </location>
</feature>
<keyword evidence="6" id="KW-0206">Cytoskeleton</keyword>
<proteinExistence type="inferred from homology"/>
<feature type="compositionally biased region" description="Polar residues" evidence="8">
    <location>
        <begin position="523"/>
        <end position="533"/>
    </location>
</feature>
<feature type="region of interest" description="Disordered" evidence="8">
    <location>
        <begin position="409"/>
        <end position="444"/>
    </location>
</feature>
<keyword evidence="11" id="KW-1185">Reference proteome</keyword>
<feature type="compositionally biased region" description="Low complexity" evidence="8">
    <location>
        <begin position="1350"/>
        <end position="1375"/>
    </location>
</feature>
<feature type="compositionally biased region" description="Pro residues" evidence="8">
    <location>
        <begin position="300"/>
        <end position="309"/>
    </location>
</feature>
<feature type="region of interest" description="Disordered" evidence="8">
    <location>
        <begin position="520"/>
        <end position="565"/>
    </location>
</feature>
<gene>
    <name evidence="10" type="ORF">PSHT_03678</name>
</gene>
<reference evidence="10 11" key="1">
    <citation type="submission" date="2017-12" db="EMBL/GenBank/DDBJ databases">
        <title>Gene loss provides genomic basis for host adaptation in cereal stripe rust fungi.</title>
        <authorList>
            <person name="Xia C."/>
        </authorList>
    </citation>
    <scope>NUCLEOTIDE SEQUENCE [LARGE SCALE GENOMIC DNA]</scope>
    <source>
        <strain evidence="10 11">93TX-2</strain>
    </source>
</reference>
<reference evidence="11" key="3">
    <citation type="journal article" date="2018" name="Mol. Plant Microbe Interact.">
        <title>Genome sequence resources for the wheat stripe rust pathogen (Puccinia striiformis f. sp. tritici) and the barley stripe rust pathogen (Puccinia striiformis f. sp. hordei).</title>
        <authorList>
            <person name="Xia C."/>
            <person name="Wang M."/>
            <person name="Yin C."/>
            <person name="Cornejo O.E."/>
            <person name="Hulbert S.H."/>
            <person name="Chen X."/>
        </authorList>
    </citation>
    <scope>NUCLEOTIDE SEQUENCE [LARGE SCALE GENOMIC DNA]</scope>
    <source>
        <strain evidence="11">93TX-2</strain>
    </source>
</reference>
<feature type="domain" description="Inner centromere protein ARK-binding" evidence="9">
    <location>
        <begin position="1427"/>
        <end position="1485"/>
    </location>
</feature>
<feature type="compositionally biased region" description="Basic and acidic residues" evidence="8">
    <location>
        <begin position="541"/>
        <end position="550"/>
    </location>
</feature>
<dbReference type="OrthoDB" id="6123at2759"/>
<feature type="compositionally biased region" description="Basic and acidic residues" evidence="8">
    <location>
        <begin position="336"/>
        <end position="347"/>
    </location>
</feature>